<dbReference type="STRING" id="596154.Alide2_2435"/>
<evidence type="ECO:0000313" key="3">
    <source>
        <dbReference type="Proteomes" id="UP000007938"/>
    </source>
</evidence>
<dbReference type="EMBL" id="CP002657">
    <property type="protein sequence ID" value="AEB84794.1"/>
    <property type="molecule type" value="Genomic_DNA"/>
</dbReference>
<evidence type="ECO:0000313" key="2">
    <source>
        <dbReference type="EMBL" id="AEB84794.1"/>
    </source>
</evidence>
<evidence type="ECO:0000256" key="1">
    <source>
        <dbReference type="SAM" id="MobiDB-lite"/>
    </source>
</evidence>
<feature type="compositionally biased region" description="Basic residues" evidence="1">
    <location>
        <begin position="173"/>
        <end position="192"/>
    </location>
</feature>
<sequence>MVAVQEQHRAPPPPGGARTGSAAMTMVDPVSLANEPLLAAIAWSYLAINSTRIVTYVPQIVAGRLALHRRRASDLAADLGLLGGFALQRPGLRHAGAARRVLRRDHDDQPAGLLQRHRHRGRAPLAPAPPPASCADGPGRAQHAAPSARLDGHGTPARDGPRGRAGSPPPPRPRPRRRWPRCRRPPCSRRMRCAPTRPWACPTPARGAALGPDPAPALSG</sequence>
<protein>
    <submittedName>
        <fullName evidence="2">Uncharacterized protein</fullName>
    </submittedName>
</protein>
<feature type="compositionally biased region" description="Low complexity" evidence="1">
    <location>
        <begin position="204"/>
        <end position="220"/>
    </location>
</feature>
<feature type="region of interest" description="Disordered" evidence="1">
    <location>
        <begin position="1"/>
        <end position="22"/>
    </location>
</feature>
<reference evidence="2 3" key="1">
    <citation type="journal article" date="2011" name="J. Bacteriol.">
        <title>Genome Sequences of Alicycliphilus denitrificans Strains BC and K601T.</title>
        <authorList>
            <person name="Oosterkamp M.J."/>
            <person name="Veuskens T."/>
            <person name="Plugge C.M."/>
            <person name="Langenhoff A.A."/>
            <person name="Gerritse J."/>
            <person name="van Berkel W.J."/>
            <person name="Pieper D.H."/>
            <person name="Junca H."/>
            <person name="Goodwin L.A."/>
            <person name="Daligault H.E."/>
            <person name="Bruce D.C."/>
            <person name="Detter J.C."/>
            <person name="Tapia R."/>
            <person name="Han C.S."/>
            <person name="Land M.L."/>
            <person name="Hauser L.J."/>
            <person name="Smidt H."/>
            <person name="Stams A.J."/>
        </authorList>
    </citation>
    <scope>NUCLEOTIDE SEQUENCE [LARGE SCALE GENOMIC DNA]</scope>
    <source>
        <strain evidence="3">DSM 14773 / CIP 107495 / K601</strain>
    </source>
</reference>
<dbReference type="KEGG" id="adk:Alide2_2435"/>
<organism evidence="2 3">
    <name type="scientific">Alicycliphilus denitrificans (strain DSM 14773 / CIP 107495 / K601)</name>
    <dbReference type="NCBI Taxonomy" id="596154"/>
    <lineage>
        <taxon>Bacteria</taxon>
        <taxon>Pseudomonadati</taxon>
        <taxon>Pseudomonadota</taxon>
        <taxon>Betaproteobacteria</taxon>
        <taxon>Burkholderiales</taxon>
        <taxon>Comamonadaceae</taxon>
        <taxon>Alicycliphilus</taxon>
    </lineage>
</organism>
<gene>
    <name evidence="2" type="ordered locus">Alide2_2435</name>
</gene>
<feature type="region of interest" description="Disordered" evidence="1">
    <location>
        <begin position="102"/>
        <end position="220"/>
    </location>
</feature>
<keyword evidence="3" id="KW-1185">Reference proteome</keyword>
<proteinExistence type="predicted"/>
<dbReference type="Proteomes" id="UP000007938">
    <property type="component" value="Chromosome"/>
</dbReference>
<dbReference type="AlphaFoldDB" id="F4GCD5"/>
<reference evidence="2 3" key="2">
    <citation type="submission" date="2011-04" db="EMBL/GenBank/DDBJ databases">
        <title>Complete sequence of chromosome of Alicycliphilus denitrificans K601.</title>
        <authorList>
            <consortium name="US DOE Joint Genome Institute"/>
            <person name="Lucas S."/>
            <person name="Han J."/>
            <person name="Lapidus A."/>
            <person name="Cheng J.-F."/>
            <person name="Goodwin L."/>
            <person name="Pitluck S."/>
            <person name="Peters L."/>
            <person name="Zeytun A."/>
            <person name="Detter J.C."/>
            <person name="Han C."/>
            <person name="Tapia R."/>
            <person name="Land M."/>
            <person name="Hauser L."/>
            <person name="Kyrpides N."/>
            <person name="Ivanova N."/>
            <person name="Mikhailova N."/>
            <person name="Pagani I."/>
            <person name="Oosterkamp M."/>
            <person name="Pieper D."/>
            <person name="van Berkel W."/>
            <person name="Langenhoff A."/>
            <person name="Smidt H."/>
            <person name="Stams A."/>
            <person name="Woyke T."/>
        </authorList>
    </citation>
    <scope>NUCLEOTIDE SEQUENCE [LARGE SCALE GENOMIC DNA]</scope>
    <source>
        <strain evidence="3">DSM 14773 / CIP 107495 / K601</strain>
    </source>
</reference>
<dbReference type="HOGENOM" id="CLU_1253748_0_0_4"/>
<accession>F4GCD5</accession>
<name>F4GCD5_ALIDK</name>